<keyword evidence="1 2" id="KW-0694">RNA-binding</keyword>
<feature type="compositionally biased region" description="Basic residues" evidence="3">
    <location>
        <begin position="251"/>
        <end position="263"/>
    </location>
</feature>
<feature type="compositionally biased region" description="Basic residues" evidence="3">
    <location>
        <begin position="433"/>
        <end position="447"/>
    </location>
</feature>
<dbReference type="Pfam" id="PF00106">
    <property type="entry name" value="adh_short"/>
    <property type="match status" value="1"/>
</dbReference>
<dbReference type="PROSITE" id="PS50102">
    <property type="entry name" value="RRM"/>
    <property type="match status" value="1"/>
</dbReference>
<keyword evidence="6" id="KW-1185">Reference proteome</keyword>
<dbReference type="SUPFAM" id="SSF54928">
    <property type="entry name" value="RNA-binding domain, RBD"/>
    <property type="match status" value="1"/>
</dbReference>
<evidence type="ECO:0000259" key="4">
    <source>
        <dbReference type="PROSITE" id="PS50102"/>
    </source>
</evidence>
<sequence length="492" mass="51329">MASKSFYAVIAGAGTGTGRAAAVRFAKSYPVVLLARKPESYEDIVKEINESGGQAIGITTDATDPKSLSLAFDTVKQKLPDSKLAAAIYNVNGGFSRVPFLELKLEDLDASLNAAPRGFAVFAQRTLPLLLDSVSDSPHPPTLIITGATASVRGSALFGGFAAGKFALRALGQSLAREFHPKGVHVAHAIIDGGIDTPWGKAHEPNDGAADGKIKPEQQAGTHIPTPTTNHSIIANMSGKLDQSLDEILTTRRRSNGPRRRSQRQATTTGRPTVAAPVGGVQKNPRNARTPANKPTPAKAAPHTGESKIIVNNLPKDVNEQQIKEYFAQSVGSIKKVEISYGPNSVSRGIANVSFSKPDGASKAFNKLNGLLVDGRPIKIEIVVGASQAANVIPPTKTLAERTSQPKSQAKAQPKSAASNKHNAAKTAGAAGRGKKPRQGRTARPAKKTAEELDSEMADYFEAAPAGTTDAASGAAVPAAAATGDAPMDEIM</sequence>
<feature type="compositionally biased region" description="Low complexity" evidence="3">
    <location>
        <begin position="469"/>
        <end position="486"/>
    </location>
</feature>
<feature type="compositionally biased region" description="Low complexity" evidence="3">
    <location>
        <begin position="405"/>
        <end position="430"/>
    </location>
</feature>
<feature type="domain" description="RRM" evidence="4">
    <location>
        <begin position="307"/>
        <end position="385"/>
    </location>
</feature>
<proteinExistence type="predicted"/>
<evidence type="ECO:0000256" key="2">
    <source>
        <dbReference type="PROSITE-ProRule" id="PRU00176"/>
    </source>
</evidence>
<dbReference type="PANTHER" id="PTHR43431">
    <property type="entry name" value="OXIDOREDUCTASE, SHORT CHAIN DEHYDROGENASE/REDUCTASE FAMILY (AFU_ORTHOLOGUE AFUA_5G14000)"/>
    <property type="match status" value="1"/>
</dbReference>
<feature type="region of interest" description="Disordered" evidence="3">
    <location>
        <begin position="396"/>
        <end position="492"/>
    </location>
</feature>
<organism evidence="5 6">
    <name type="scientific">Verticillium longisporum</name>
    <name type="common">Verticillium dahliae var. longisporum</name>
    <dbReference type="NCBI Taxonomy" id="100787"/>
    <lineage>
        <taxon>Eukaryota</taxon>
        <taxon>Fungi</taxon>
        <taxon>Dikarya</taxon>
        <taxon>Ascomycota</taxon>
        <taxon>Pezizomycotina</taxon>
        <taxon>Sordariomycetes</taxon>
        <taxon>Hypocreomycetidae</taxon>
        <taxon>Glomerellales</taxon>
        <taxon>Plectosphaerellaceae</taxon>
        <taxon>Verticillium</taxon>
    </lineage>
</organism>
<dbReference type="InterPro" id="IPR036291">
    <property type="entry name" value="NAD(P)-bd_dom_sf"/>
</dbReference>
<dbReference type="InterPro" id="IPR025715">
    <property type="entry name" value="FoP_C"/>
</dbReference>
<dbReference type="InterPro" id="IPR035979">
    <property type="entry name" value="RBD_domain_sf"/>
</dbReference>
<accession>A0A0G4KGW9</accession>
<dbReference type="SMART" id="SM00360">
    <property type="entry name" value="RRM"/>
    <property type="match status" value="1"/>
</dbReference>
<evidence type="ECO:0000256" key="1">
    <source>
        <dbReference type="ARBA" id="ARBA00022884"/>
    </source>
</evidence>
<dbReference type="Gene3D" id="3.40.50.720">
    <property type="entry name" value="NAD(P)-binding Rossmann-like Domain"/>
    <property type="match status" value="1"/>
</dbReference>
<feature type="region of interest" description="Disordered" evidence="3">
    <location>
        <begin position="197"/>
        <end position="232"/>
    </location>
</feature>
<feature type="region of interest" description="Disordered" evidence="3">
    <location>
        <begin position="250"/>
        <end position="307"/>
    </location>
</feature>
<gene>
    <name evidence="5" type="ORF">BN1708_002049</name>
</gene>
<dbReference type="Proteomes" id="UP000044602">
    <property type="component" value="Unassembled WGS sequence"/>
</dbReference>
<feature type="compositionally biased region" description="Low complexity" evidence="3">
    <location>
        <begin position="287"/>
        <end position="302"/>
    </location>
</feature>
<dbReference type="InterPro" id="IPR002347">
    <property type="entry name" value="SDR_fam"/>
</dbReference>
<dbReference type="Pfam" id="PF00076">
    <property type="entry name" value="RRM_1"/>
    <property type="match status" value="1"/>
</dbReference>
<dbReference type="STRING" id="100787.A0A0G4KGW9"/>
<evidence type="ECO:0000256" key="3">
    <source>
        <dbReference type="SAM" id="MobiDB-lite"/>
    </source>
</evidence>
<dbReference type="AlphaFoldDB" id="A0A0G4KGW9"/>
<dbReference type="EMBL" id="CVQH01001113">
    <property type="protein sequence ID" value="CRJ95682.1"/>
    <property type="molecule type" value="Genomic_DNA"/>
</dbReference>
<dbReference type="PANTHER" id="PTHR43431:SF7">
    <property type="entry name" value="OXIDOREDUCTASE, SHORT CHAIN DEHYDROGENASE_REDUCTASE FAMILY (AFU_ORTHOLOGUE AFUA_5G14000)"/>
    <property type="match status" value="1"/>
</dbReference>
<name>A0A0G4KGW9_VERLO</name>
<reference evidence="6" key="1">
    <citation type="submission" date="2015-05" db="EMBL/GenBank/DDBJ databases">
        <authorList>
            <person name="Fogelqvist Johan"/>
        </authorList>
    </citation>
    <scope>NUCLEOTIDE SEQUENCE [LARGE SCALE GENOMIC DNA]</scope>
</reference>
<protein>
    <recommendedName>
        <fullName evidence="4">RRM domain-containing protein</fullName>
    </recommendedName>
</protein>
<dbReference type="InterPro" id="IPR012677">
    <property type="entry name" value="Nucleotide-bd_a/b_plait_sf"/>
</dbReference>
<dbReference type="GO" id="GO:0003723">
    <property type="term" value="F:RNA binding"/>
    <property type="evidence" value="ECO:0007669"/>
    <property type="project" value="UniProtKB-UniRule"/>
</dbReference>
<feature type="compositionally biased region" description="Polar residues" evidence="3">
    <location>
        <begin position="219"/>
        <end position="232"/>
    </location>
</feature>
<dbReference type="SMART" id="SM01218">
    <property type="entry name" value="FoP_duplication"/>
    <property type="match status" value="1"/>
</dbReference>
<dbReference type="SUPFAM" id="SSF51735">
    <property type="entry name" value="NAD(P)-binding Rossmann-fold domains"/>
    <property type="match status" value="1"/>
</dbReference>
<evidence type="ECO:0000313" key="5">
    <source>
        <dbReference type="EMBL" id="CRJ95682.1"/>
    </source>
</evidence>
<feature type="compositionally biased region" description="Basic and acidic residues" evidence="3">
    <location>
        <begin position="201"/>
        <end position="216"/>
    </location>
</feature>
<evidence type="ECO:0000313" key="6">
    <source>
        <dbReference type="Proteomes" id="UP000044602"/>
    </source>
</evidence>
<dbReference type="InterPro" id="IPR000504">
    <property type="entry name" value="RRM_dom"/>
</dbReference>
<dbReference type="Gene3D" id="3.30.70.330">
    <property type="match status" value="1"/>
</dbReference>